<dbReference type="Proteomes" id="UP000247459">
    <property type="component" value="Unassembled WGS sequence"/>
</dbReference>
<accession>A0A2W0CC90</accession>
<name>A0A2W0CC90_9BACL</name>
<sequence>MPAHINIIPGKRKTVITINRSYPFCTRVNKAKNRSKIGNAIIIKSTPKNVFIYFPPELSMYKNPNYTTEAIRFYQARLSCIISNTVSASQPLLADFS</sequence>
<dbReference type="EMBL" id="PRLG01000009">
    <property type="protein sequence ID" value="PYY30286.1"/>
    <property type="molecule type" value="Genomic_DNA"/>
</dbReference>
<reference evidence="1 2" key="1">
    <citation type="submission" date="2018-01" db="EMBL/GenBank/DDBJ databases">
        <title>Genome sequence of the PGP bacterium Paenibacillus illinoisensis E3.</title>
        <authorList>
            <person name="Rolli E."/>
            <person name="Marasco R."/>
            <person name="Bessem C."/>
            <person name="Michoud G."/>
            <person name="Gaiarsa S."/>
            <person name="Borin S."/>
            <person name="Daffonchio D."/>
        </authorList>
    </citation>
    <scope>NUCLEOTIDE SEQUENCE [LARGE SCALE GENOMIC DNA]</scope>
    <source>
        <strain evidence="1 2">E3</strain>
    </source>
</reference>
<organism evidence="1 2">
    <name type="scientific">Paenibacillus illinoisensis</name>
    <dbReference type="NCBI Taxonomy" id="59845"/>
    <lineage>
        <taxon>Bacteria</taxon>
        <taxon>Bacillati</taxon>
        <taxon>Bacillota</taxon>
        <taxon>Bacilli</taxon>
        <taxon>Bacillales</taxon>
        <taxon>Paenibacillaceae</taxon>
        <taxon>Paenibacillus</taxon>
    </lineage>
</organism>
<proteinExistence type="predicted"/>
<evidence type="ECO:0000313" key="1">
    <source>
        <dbReference type="EMBL" id="PYY30286.1"/>
    </source>
</evidence>
<dbReference type="AlphaFoldDB" id="A0A2W0CC90"/>
<protein>
    <submittedName>
        <fullName evidence="1">Uncharacterized protein</fullName>
    </submittedName>
</protein>
<evidence type="ECO:0000313" key="2">
    <source>
        <dbReference type="Proteomes" id="UP000247459"/>
    </source>
</evidence>
<gene>
    <name evidence="1" type="ORF">PIL02S_01276</name>
</gene>
<comment type="caution">
    <text evidence="1">The sequence shown here is derived from an EMBL/GenBank/DDBJ whole genome shotgun (WGS) entry which is preliminary data.</text>
</comment>